<dbReference type="EMBL" id="CP073587">
    <property type="protein sequence ID" value="QUN06453.1"/>
    <property type="molecule type" value="Genomic_DNA"/>
</dbReference>
<evidence type="ECO:0000313" key="2">
    <source>
        <dbReference type="Proteomes" id="UP000679575"/>
    </source>
</evidence>
<accession>A0ABX7YUI4</accession>
<evidence type="ECO:0000313" key="1">
    <source>
        <dbReference type="EMBL" id="QUN06453.1"/>
    </source>
</evidence>
<organism evidence="1 2">
    <name type="scientific">Shewanella yunxiaonensis</name>
    <dbReference type="NCBI Taxonomy" id="2829809"/>
    <lineage>
        <taxon>Bacteria</taxon>
        <taxon>Pseudomonadati</taxon>
        <taxon>Pseudomonadota</taxon>
        <taxon>Gammaproteobacteria</taxon>
        <taxon>Alteromonadales</taxon>
        <taxon>Shewanellaceae</taxon>
        <taxon>Shewanella</taxon>
    </lineage>
</organism>
<protein>
    <submittedName>
        <fullName evidence="1">Uncharacterized protein</fullName>
    </submittedName>
</protein>
<gene>
    <name evidence="1" type="ORF">KDN34_03030</name>
</gene>
<sequence>MTRHAAELLAYVMRRLPIKDRDISVRREQASAWLDQHCSGWRDHTKPRIKRRVVIVTKEDEEDEE</sequence>
<proteinExistence type="predicted"/>
<dbReference type="Proteomes" id="UP000679575">
    <property type="component" value="Chromosome"/>
</dbReference>
<name>A0ABX7YUI4_9GAMM</name>
<dbReference type="RefSeq" id="WP_212595467.1">
    <property type="nucleotide sequence ID" value="NZ_CP073587.1"/>
</dbReference>
<keyword evidence="2" id="KW-1185">Reference proteome</keyword>
<reference evidence="1 2" key="1">
    <citation type="submission" date="2021-04" db="EMBL/GenBank/DDBJ databases">
        <title>Novel species identification of genus Shewanella.</title>
        <authorList>
            <person name="Liu G."/>
        </authorList>
    </citation>
    <scope>NUCLEOTIDE SEQUENCE [LARGE SCALE GENOMIC DNA]</scope>
    <source>
        <strain evidence="1 2">FJAT-54481</strain>
    </source>
</reference>